<dbReference type="GO" id="GO:0044205">
    <property type="term" value="P:'de novo' UMP biosynthetic process"/>
    <property type="evidence" value="ECO:0007669"/>
    <property type="project" value="UniProtKB-UniRule"/>
</dbReference>
<dbReference type="GO" id="GO:0004590">
    <property type="term" value="F:orotidine-5'-phosphate decarboxylase activity"/>
    <property type="evidence" value="ECO:0007669"/>
    <property type="project" value="UniProtKB-UniRule"/>
</dbReference>
<feature type="domain" description="Orotidine 5'-phosphate decarboxylase" evidence="8">
    <location>
        <begin position="30"/>
        <end position="275"/>
    </location>
</feature>
<reference evidence="9 10" key="1">
    <citation type="submission" date="2018-11" db="EMBL/GenBank/DDBJ databases">
        <title>Rhodococcus spongicola sp. nov. and Rhodococcus xishaensis sp. nov. from marine sponges.</title>
        <authorList>
            <person name="Li L."/>
            <person name="Lin H.W."/>
        </authorList>
    </citation>
    <scope>NUCLEOTIDE SEQUENCE [LARGE SCALE GENOMIC DNA]</scope>
    <source>
        <strain evidence="9 10">LHW50502</strain>
    </source>
</reference>
<dbReference type="AlphaFoldDB" id="A0A3S3A6V8"/>
<evidence type="ECO:0000313" key="10">
    <source>
        <dbReference type="Proteomes" id="UP000284333"/>
    </source>
</evidence>
<dbReference type="InterPro" id="IPR013785">
    <property type="entry name" value="Aldolase_TIM"/>
</dbReference>
<comment type="catalytic activity">
    <reaction evidence="6 7">
        <text>orotidine 5'-phosphate + H(+) = UMP + CO2</text>
        <dbReference type="Rhea" id="RHEA:11596"/>
        <dbReference type="ChEBI" id="CHEBI:15378"/>
        <dbReference type="ChEBI" id="CHEBI:16526"/>
        <dbReference type="ChEBI" id="CHEBI:57538"/>
        <dbReference type="ChEBI" id="CHEBI:57865"/>
        <dbReference type="EC" id="4.1.1.23"/>
    </reaction>
</comment>
<organism evidence="9 10">
    <name type="scientific">Rhodococcus spongiicola</name>
    <dbReference type="NCBI Taxonomy" id="2487352"/>
    <lineage>
        <taxon>Bacteria</taxon>
        <taxon>Bacillati</taxon>
        <taxon>Actinomycetota</taxon>
        <taxon>Actinomycetes</taxon>
        <taxon>Mycobacteriales</taxon>
        <taxon>Nocardiaceae</taxon>
        <taxon>Rhodococcus</taxon>
    </lineage>
</organism>
<dbReference type="NCBIfam" id="TIGR02127">
    <property type="entry name" value="pyrF_sub2"/>
    <property type="match status" value="1"/>
</dbReference>
<keyword evidence="5 7" id="KW-0456">Lyase</keyword>
<dbReference type="PANTHER" id="PTHR43375">
    <property type="entry name" value="OROTIDINE 5'-PHOSPHATE DECARBOXYLASE"/>
    <property type="match status" value="1"/>
</dbReference>
<dbReference type="EC" id="4.1.1.23" evidence="7"/>
<dbReference type="PANTHER" id="PTHR43375:SF1">
    <property type="entry name" value="OROTIDINE 5'-PHOSPHATE DECARBOXYLASE"/>
    <property type="match status" value="1"/>
</dbReference>
<protein>
    <recommendedName>
        <fullName evidence="7">Orotidine 5'-phosphate decarboxylase</fullName>
        <ecNumber evidence="7">4.1.1.23</ecNumber>
    </recommendedName>
    <alternativeName>
        <fullName evidence="7">OMP decarboxylase</fullName>
        <shortName evidence="7">OMPDCase</shortName>
        <shortName evidence="7">OMPdecase</shortName>
    </alternativeName>
</protein>
<evidence type="ECO:0000256" key="7">
    <source>
        <dbReference type="HAMAP-Rule" id="MF_01215"/>
    </source>
</evidence>
<dbReference type="HAMAP" id="MF_01215">
    <property type="entry name" value="OMPdecase_type2"/>
    <property type="match status" value="1"/>
</dbReference>
<dbReference type="InterPro" id="IPR001754">
    <property type="entry name" value="OMPdeCOase_dom"/>
</dbReference>
<dbReference type="SMART" id="SM00934">
    <property type="entry name" value="OMPdecase"/>
    <property type="match status" value="1"/>
</dbReference>
<dbReference type="CDD" id="cd04725">
    <property type="entry name" value="OMP_decarboxylase_like"/>
    <property type="match status" value="1"/>
</dbReference>
<evidence type="ECO:0000256" key="4">
    <source>
        <dbReference type="ARBA" id="ARBA00022975"/>
    </source>
</evidence>
<comment type="pathway">
    <text evidence="1 7">Pyrimidine metabolism; UMP biosynthesis via de novo pathway; UMP from orotate: step 2/2.</text>
</comment>
<dbReference type="OrthoDB" id="9808470at2"/>
<dbReference type="InterPro" id="IPR018089">
    <property type="entry name" value="OMPdecase_AS"/>
</dbReference>
<dbReference type="PROSITE" id="PS00156">
    <property type="entry name" value="OMPDECASE"/>
    <property type="match status" value="1"/>
</dbReference>
<keyword evidence="10" id="KW-1185">Reference proteome</keyword>
<dbReference type="InterPro" id="IPR011060">
    <property type="entry name" value="RibuloseP-bd_barrel"/>
</dbReference>
<dbReference type="Gene3D" id="3.20.20.70">
    <property type="entry name" value="Aldolase class I"/>
    <property type="match status" value="1"/>
</dbReference>
<dbReference type="InterPro" id="IPR011995">
    <property type="entry name" value="OMPdecase_type-2"/>
</dbReference>
<evidence type="ECO:0000256" key="6">
    <source>
        <dbReference type="ARBA" id="ARBA00049157"/>
    </source>
</evidence>
<dbReference type="EMBL" id="RKLN01000003">
    <property type="protein sequence ID" value="RVW03425.1"/>
    <property type="molecule type" value="Genomic_DNA"/>
</dbReference>
<dbReference type="UniPathway" id="UPA00070">
    <property type="reaction ID" value="UER00120"/>
</dbReference>
<dbReference type="SUPFAM" id="SSF51366">
    <property type="entry name" value="Ribulose-phoshate binding barrel"/>
    <property type="match status" value="1"/>
</dbReference>
<evidence type="ECO:0000256" key="5">
    <source>
        <dbReference type="ARBA" id="ARBA00023239"/>
    </source>
</evidence>
<dbReference type="Pfam" id="PF00215">
    <property type="entry name" value="OMPdecase"/>
    <property type="match status" value="1"/>
</dbReference>
<evidence type="ECO:0000256" key="2">
    <source>
        <dbReference type="ARBA" id="ARBA00008847"/>
    </source>
</evidence>
<keyword evidence="3 7" id="KW-0210">Decarboxylase</keyword>
<dbReference type="GO" id="GO:0006207">
    <property type="term" value="P:'de novo' pyrimidine nucleobase biosynthetic process"/>
    <property type="evidence" value="ECO:0007669"/>
    <property type="project" value="InterPro"/>
</dbReference>
<name>A0A3S3A6V8_9NOCA</name>
<sequence>MTPGTRPTHGARRHEAFGTRLYAALDRFGPLCVGVDPHPGLLEAWGLPGTVDGLEEFSEICVEAFVGRVALVKPQVAFFEAYGSGGFAVLERTIGVLREAGTLVVADAKRGDIGSTMSAYADAWLGEGSPLESDAVTVSPYLGFGSLDPILDLAERNHGGVFVLAATSNPEGGQVQLSTGVDGRHLSQVMVDEAAARNAGAATLGSVGVVVGATLADAPDLGGLHGPILMPGVGHQGGTADDVRRLAGDALRSVVPSVSREVLRAGPSVTALREAVSRSVEAFAFLRS</sequence>
<evidence type="ECO:0000259" key="8">
    <source>
        <dbReference type="SMART" id="SM00934"/>
    </source>
</evidence>
<dbReference type="RefSeq" id="WP_127947018.1">
    <property type="nucleotide sequence ID" value="NZ_RKLN01000003.1"/>
</dbReference>
<dbReference type="Proteomes" id="UP000284333">
    <property type="component" value="Unassembled WGS sequence"/>
</dbReference>
<evidence type="ECO:0000256" key="3">
    <source>
        <dbReference type="ARBA" id="ARBA00022793"/>
    </source>
</evidence>
<keyword evidence="4 7" id="KW-0665">Pyrimidine biosynthesis</keyword>
<proteinExistence type="inferred from homology"/>
<accession>A0A3S3A6V8</accession>
<feature type="active site" description="Proton donor" evidence="7">
    <location>
        <position position="109"/>
    </location>
</feature>
<evidence type="ECO:0000256" key="1">
    <source>
        <dbReference type="ARBA" id="ARBA00004861"/>
    </source>
</evidence>
<evidence type="ECO:0000313" key="9">
    <source>
        <dbReference type="EMBL" id="RVW03425.1"/>
    </source>
</evidence>
<gene>
    <name evidence="7 9" type="primary">pyrF</name>
    <name evidence="9" type="ORF">EF834_09835</name>
</gene>
<comment type="caution">
    <text evidence="9">The sequence shown here is derived from an EMBL/GenBank/DDBJ whole genome shotgun (WGS) entry which is preliminary data.</text>
</comment>
<comment type="similarity">
    <text evidence="2 7">Belongs to the OMP decarboxylase family. Type 2 subfamily.</text>
</comment>